<accession>A0A4R2JCL9</accession>
<reference evidence="3 4" key="1">
    <citation type="submission" date="2019-03" db="EMBL/GenBank/DDBJ databases">
        <title>Genomic Encyclopedia of Type Strains, Phase IV (KMG-IV): sequencing the most valuable type-strain genomes for metagenomic binning, comparative biology and taxonomic classification.</title>
        <authorList>
            <person name="Goeker M."/>
        </authorList>
    </citation>
    <scope>NUCLEOTIDE SEQUENCE [LARGE SCALE GENOMIC DNA]</scope>
    <source>
        <strain evidence="3 4">DSM 13054</strain>
    </source>
</reference>
<dbReference type="InterPro" id="IPR006680">
    <property type="entry name" value="Amidohydro-rel"/>
</dbReference>
<dbReference type="PANTHER" id="PTHR21240:SF28">
    <property type="entry name" value="ISO-OROTATE DECARBOXYLASE (EUROFUNG)"/>
    <property type="match status" value="1"/>
</dbReference>
<evidence type="ECO:0000256" key="1">
    <source>
        <dbReference type="ARBA" id="ARBA00023239"/>
    </source>
</evidence>
<dbReference type="EMBL" id="SLWU01000037">
    <property type="protein sequence ID" value="TCO56187.1"/>
    <property type="molecule type" value="Genomic_DNA"/>
</dbReference>
<organism evidence="3 4">
    <name type="scientific">Caldanaerobacter subterraneus</name>
    <dbReference type="NCBI Taxonomy" id="911092"/>
    <lineage>
        <taxon>Bacteria</taxon>
        <taxon>Bacillati</taxon>
        <taxon>Bacillota</taxon>
        <taxon>Clostridia</taxon>
        <taxon>Thermoanaerobacterales</taxon>
        <taxon>Thermoanaerobacteraceae</taxon>
        <taxon>Caldanaerobacter</taxon>
    </lineage>
</organism>
<dbReference type="Proteomes" id="UP000294886">
    <property type="component" value="Unassembled WGS sequence"/>
</dbReference>
<dbReference type="GO" id="GO:0005737">
    <property type="term" value="C:cytoplasm"/>
    <property type="evidence" value="ECO:0007669"/>
    <property type="project" value="TreeGrafter"/>
</dbReference>
<dbReference type="PANTHER" id="PTHR21240">
    <property type="entry name" value="2-AMINO-3-CARBOXYLMUCONATE-6-SEMIALDEHYDE DECARBOXYLASE"/>
    <property type="match status" value="1"/>
</dbReference>
<name>A0A4R2JCL9_9THEO</name>
<keyword evidence="1" id="KW-0456">Lyase</keyword>
<dbReference type="GO" id="GO:0019748">
    <property type="term" value="P:secondary metabolic process"/>
    <property type="evidence" value="ECO:0007669"/>
    <property type="project" value="TreeGrafter"/>
</dbReference>
<dbReference type="InterPro" id="IPR032466">
    <property type="entry name" value="Metal_Hydrolase"/>
</dbReference>
<dbReference type="Gene3D" id="3.20.20.140">
    <property type="entry name" value="Metal-dependent hydrolases"/>
    <property type="match status" value="1"/>
</dbReference>
<dbReference type="RefSeq" id="WP_009610222.1">
    <property type="nucleotide sequence ID" value="NZ_SLWU01000037.1"/>
</dbReference>
<feature type="domain" description="Amidohydrolase-related" evidence="2">
    <location>
        <begin position="88"/>
        <end position="318"/>
    </location>
</feature>
<evidence type="ECO:0000313" key="3">
    <source>
        <dbReference type="EMBL" id="TCO56187.1"/>
    </source>
</evidence>
<dbReference type="InterPro" id="IPR032465">
    <property type="entry name" value="ACMSD"/>
</dbReference>
<dbReference type="Pfam" id="PF04909">
    <property type="entry name" value="Amidohydro_2"/>
    <property type="match status" value="1"/>
</dbReference>
<sequence>MRYRITMEVELPEWKVVDFHCHFPSGEEELFEAYKKEYIQKFGKEKWDFLQYTSLQENKKWLNAWCFPEPQKQMENFEALLERWYTEINANNLEKVVFVTCRNNEEAIKITKLYPEKFLAFAHHSPEEENAADKLEEAIKNGLKGYKIMGPLVKIPLNHKRFYRIWEVATEYQIPVLIHFGILGGGGGIGYSPNIDPLIIHDVAKAFPKLKIVIPHFGCGYVRELLQLAWACPNIYVDTSGNNEWIRWMPYELTLEGLFKKFYETIGPERIIYGSDSEWFPRGYVIRYFLDQIRAVRRIGIPEGDIKKIFRDNALNLLKE</sequence>
<comment type="caution">
    <text evidence="3">The sequence shown here is derived from an EMBL/GenBank/DDBJ whole genome shotgun (WGS) entry which is preliminary data.</text>
</comment>
<evidence type="ECO:0000313" key="4">
    <source>
        <dbReference type="Proteomes" id="UP000294886"/>
    </source>
</evidence>
<evidence type="ECO:0000259" key="2">
    <source>
        <dbReference type="Pfam" id="PF04909"/>
    </source>
</evidence>
<dbReference type="GO" id="GO:0016787">
    <property type="term" value="F:hydrolase activity"/>
    <property type="evidence" value="ECO:0007669"/>
    <property type="project" value="InterPro"/>
</dbReference>
<protein>
    <recommendedName>
        <fullName evidence="2">Amidohydrolase-related domain-containing protein</fullName>
    </recommendedName>
</protein>
<dbReference type="SUPFAM" id="SSF51556">
    <property type="entry name" value="Metallo-dependent hydrolases"/>
    <property type="match status" value="1"/>
</dbReference>
<dbReference type="AlphaFoldDB" id="A0A4R2JCL9"/>
<proteinExistence type="predicted"/>
<gene>
    <name evidence="3" type="ORF">EV203_1376</name>
</gene>
<dbReference type="GO" id="GO:0016831">
    <property type="term" value="F:carboxy-lyase activity"/>
    <property type="evidence" value="ECO:0007669"/>
    <property type="project" value="InterPro"/>
</dbReference>